<accession>A0ACC1HF74</accession>
<dbReference type="Proteomes" id="UP001145114">
    <property type="component" value="Unassembled WGS sequence"/>
</dbReference>
<keyword evidence="2" id="KW-1185">Reference proteome</keyword>
<proteinExistence type="predicted"/>
<reference evidence="1" key="1">
    <citation type="submission" date="2022-06" db="EMBL/GenBank/DDBJ databases">
        <title>Phylogenomic reconstructions and comparative analyses of Kickxellomycotina fungi.</title>
        <authorList>
            <person name="Reynolds N.K."/>
            <person name="Stajich J.E."/>
            <person name="Barry K."/>
            <person name="Grigoriev I.V."/>
            <person name="Crous P."/>
            <person name="Smith M.E."/>
        </authorList>
    </citation>
    <scope>NUCLEOTIDE SEQUENCE</scope>
    <source>
        <strain evidence="1">RSA 2271</strain>
    </source>
</reference>
<comment type="caution">
    <text evidence="1">The sequence shown here is derived from an EMBL/GenBank/DDBJ whole genome shotgun (WGS) entry which is preliminary data.</text>
</comment>
<protein>
    <submittedName>
        <fullName evidence="1">Protein-ER retention protein</fullName>
    </submittedName>
</protein>
<gene>
    <name evidence="1" type="primary">ERD1</name>
    <name evidence="1" type="ORF">EV182_006091</name>
</gene>
<dbReference type="EMBL" id="JAMZIH010007532">
    <property type="protein sequence ID" value="KAJ1672994.1"/>
    <property type="molecule type" value="Genomic_DNA"/>
</dbReference>
<evidence type="ECO:0000313" key="1">
    <source>
        <dbReference type="EMBL" id="KAJ1672994.1"/>
    </source>
</evidence>
<feature type="non-terminal residue" evidence="1">
    <location>
        <position position="266"/>
    </location>
</feature>
<organism evidence="1 2">
    <name type="scientific">Spiromyces aspiralis</name>
    <dbReference type="NCBI Taxonomy" id="68401"/>
    <lineage>
        <taxon>Eukaryota</taxon>
        <taxon>Fungi</taxon>
        <taxon>Fungi incertae sedis</taxon>
        <taxon>Zoopagomycota</taxon>
        <taxon>Kickxellomycotina</taxon>
        <taxon>Kickxellomycetes</taxon>
        <taxon>Kickxellales</taxon>
        <taxon>Kickxellaceae</taxon>
        <taxon>Spiromyces</taxon>
    </lineage>
</organism>
<evidence type="ECO:0000313" key="2">
    <source>
        <dbReference type="Proteomes" id="UP001145114"/>
    </source>
</evidence>
<name>A0ACC1HF74_9FUNG</name>
<sequence length="266" mass="29635">MNDLVTPIDRNPTHAFCAGIVYLIVSCVLFMPARYLFPSVRFAFRNALIRILKPSLADPVYLCDILLADILTSCAKIFHELIGIIVLFVRSLVPPKIQISTDQSATYVRSGMWDFDVFETLLFLEPFITSMPYLIRFRQCINQLLNSSPGSVDAAKHKANAIKYLSALPVIFLARFQKIVMLDLFDGSLDAESHHVFLFCLWIVAAAFNSLYSFYWDLVFDWGMGHCGGHNIASWLAFVFPELSPESSAPGNTQSPPTPAGSAANA</sequence>